<feature type="non-terminal residue" evidence="5">
    <location>
        <position position="1"/>
    </location>
</feature>
<dbReference type="OrthoDB" id="10265068at2759"/>
<dbReference type="PANTHER" id="PTHR15074">
    <property type="entry name" value="METHYL-CPG-BINDING PROTEIN"/>
    <property type="match status" value="1"/>
</dbReference>
<feature type="domain" description="HhH-GPD" evidence="4">
    <location>
        <begin position="638"/>
        <end position="804"/>
    </location>
</feature>
<feature type="compositionally biased region" description="Polar residues" evidence="3">
    <location>
        <begin position="344"/>
        <end position="356"/>
    </location>
</feature>
<feature type="compositionally biased region" description="Basic residues" evidence="3">
    <location>
        <begin position="444"/>
        <end position="455"/>
    </location>
</feature>
<dbReference type="AlphaFoldDB" id="A0A0F4YDE9"/>
<dbReference type="RefSeq" id="XP_013322834.1">
    <property type="nucleotide sequence ID" value="XM_013467380.1"/>
</dbReference>
<dbReference type="Pfam" id="PF00730">
    <property type="entry name" value="HhH-GPD"/>
    <property type="match status" value="1"/>
</dbReference>
<dbReference type="GO" id="GO:0003677">
    <property type="term" value="F:DNA binding"/>
    <property type="evidence" value="ECO:0007669"/>
    <property type="project" value="InterPro"/>
</dbReference>
<dbReference type="EMBL" id="LASV01000810">
    <property type="protein sequence ID" value="KKA16222.1"/>
    <property type="molecule type" value="Genomic_DNA"/>
</dbReference>
<dbReference type="GO" id="GO:0006285">
    <property type="term" value="P:base-excision repair, AP site formation"/>
    <property type="evidence" value="ECO:0007669"/>
    <property type="project" value="UniProtKB-ARBA"/>
</dbReference>
<feature type="region of interest" description="Disordered" evidence="3">
    <location>
        <begin position="153"/>
        <end position="172"/>
    </location>
</feature>
<dbReference type="GO" id="GO:0003824">
    <property type="term" value="F:catalytic activity"/>
    <property type="evidence" value="ECO:0007669"/>
    <property type="project" value="InterPro"/>
</dbReference>
<feature type="compositionally biased region" description="Basic and acidic residues" evidence="3">
    <location>
        <begin position="422"/>
        <end position="442"/>
    </location>
</feature>
<organism evidence="5 6">
    <name type="scientific">Rasamsonia emersonii (strain ATCC 16479 / CBS 393.64 / IMI 116815)</name>
    <dbReference type="NCBI Taxonomy" id="1408163"/>
    <lineage>
        <taxon>Eukaryota</taxon>
        <taxon>Fungi</taxon>
        <taxon>Dikarya</taxon>
        <taxon>Ascomycota</taxon>
        <taxon>Pezizomycotina</taxon>
        <taxon>Eurotiomycetes</taxon>
        <taxon>Eurotiomycetidae</taxon>
        <taxon>Eurotiales</taxon>
        <taxon>Trichocomaceae</taxon>
        <taxon>Rasamsonia</taxon>
    </lineage>
</organism>
<dbReference type="GO" id="GO:0005634">
    <property type="term" value="C:nucleus"/>
    <property type="evidence" value="ECO:0007669"/>
    <property type="project" value="UniProtKB-SubCell"/>
</dbReference>
<feature type="compositionally biased region" description="Basic and acidic residues" evidence="3">
    <location>
        <begin position="456"/>
        <end position="471"/>
    </location>
</feature>
<keyword evidence="6" id="KW-1185">Reference proteome</keyword>
<evidence type="ECO:0000256" key="2">
    <source>
        <dbReference type="ARBA" id="ARBA00023242"/>
    </source>
</evidence>
<feature type="region of interest" description="Disordered" evidence="3">
    <location>
        <begin position="267"/>
        <end position="323"/>
    </location>
</feature>
<sequence>VAQTTVREQKQHWKFARDAYRDHANALRAYNTHAGYASPSTILIGSGFRFRLRERSESVKEEMKRTTRGEIAIYTIHTLLFHQRDAITFPFPTSDRLLVKAFRKNLVVVTPFYMPENNPHASQGVCDKDRTFAPQVSLPRLLTLNEETSTKQASHDAVDVSTLGTSPDTADNVDPTLLEEASLFSTLDPEHRDRLTRYIANHPFIVNEGPVVRRQEWHKFTQDLRAEAATVGLDEEAIQRVIRYVRKLYRGLYKGNVHYDDGSTFEVEEIGGDHGHVKRKKRERRKRGSSGATKSNSKKLKQMLENESPVEDGSAAALSTESDATSAIPVIEVTQEAITFSQANLSKTSELNTNDTPESRENKENAAPGDINVENRKKPTKQKTKRPAKVSHHFAKNRKEGKSTASSPSGRKKNPKQSKPADTGKRSEADTAKSKEAREATIKARSHRKRVRRRERLRERKAQERAAKADGRPQATNSNATKQDEQSPAHQKTQKSELAKAETGAKDITTAPVCGATAPAGVDQSLLDLLLSSDSSLSDVPSDVSSIAADCPPLSPLAQDTPDQHDDPSSVPQTPTKFAQPPAKKLRKKLPKVSPYFPKPSGDAESCLPFPPISAESFGLIQEQLAHDPFRLLLATIFLNRTRGGVAIPVLFRVFERYPTVEAMAAANVADVVETIHCLGFQNQRAKKCIELAKTWLVAPPTKGKRYRKLNYPKKGDGRDVGPDECIDDDDPRVAWEIAHLPGIGAYAIDSWRIFCRDELRGLASDWKGTNATSSADFEPEWKRVLPMDKELRAYLTWMWLKEGWVWDRETGERTRASEKMMRAAARVSCS</sequence>
<evidence type="ECO:0000256" key="1">
    <source>
        <dbReference type="ARBA" id="ARBA00004123"/>
    </source>
</evidence>
<keyword evidence="2" id="KW-0539">Nucleus</keyword>
<name>A0A0F4YDE9_RASE3</name>
<proteinExistence type="predicted"/>
<feature type="region of interest" description="Disordered" evidence="3">
    <location>
        <begin position="344"/>
        <end position="508"/>
    </location>
</feature>
<evidence type="ECO:0000259" key="4">
    <source>
        <dbReference type="SMART" id="SM00478"/>
    </source>
</evidence>
<dbReference type="InterPro" id="IPR003265">
    <property type="entry name" value="HhH-GPD_domain"/>
</dbReference>
<comment type="subcellular location">
    <subcellularLocation>
        <location evidence="1">Nucleus</location>
    </subcellularLocation>
</comment>
<dbReference type="PANTHER" id="PTHR15074:SF0">
    <property type="entry name" value="METHYL-CPG-BINDING DOMAIN PROTEIN 4-LIKE PROTEIN"/>
    <property type="match status" value="1"/>
</dbReference>
<gene>
    <name evidence="5" type="ORF">T310_10209</name>
</gene>
<dbReference type="GeneID" id="25313277"/>
<dbReference type="InterPro" id="IPR045138">
    <property type="entry name" value="MeCP2/MBD4"/>
</dbReference>
<evidence type="ECO:0000256" key="3">
    <source>
        <dbReference type="SAM" id="MobiDB-lite"/>
    </source>
</evidence>
<comment type="caution">
    <text evidence="5">The sequence shown here is derived from an EMBL/GenBank/DDBJ whole genome shotgun (WGS) entry which is preliminary data.</text>
</comment>
<dbReference type="SMART" id="SM00478">
    <property type="entry name" value="ENDO3c"/>
    <property type="match status" value="1"/>
</dbReference>
<feature type="region of interest" description="Disordered" evidence="3">
    <location>
        <begin position="539"/>
        <end position="585"/>
    </location>
</feature>
<dbReference type="Gene3D" id="1.10.340.30">
    <property type="entry name" value="Hypothetical protein, domain 2"/>
    <property type="match status" value="1"/>
</dbReference>
<protein>
    <submittedName>
        <fullName evidence="5">5-Methylcytosine G/T mismatch-specific DNA glycosylase</fullName>
    </submittedName>
</protein>
<feature type="compositionally biased region" description="Basic and acidic residues" evidence="3">
    <location>
        <begin position="494"/>
        <end position="505"/>
    </location>
</feature>
<reference evidence="5 6" key="1">
    <citation type="submission" date="2015-04" db="EMBL/GenBank/DDBJ databases">
        <authorList>
            <person name="Heijne W.H."/>
            <person name="Fedorova N.D."/>
            <person name="Nierman W.C."/>
            <person name="Vollebregt A.W."/>
            <person name="Zhao Z."/>
            <person name="Wu L."/>
            <person name="Kumar M."/>
            <person name="Stam H."/>
            <person name="van den Berg M.A."/>
            <person name="Pel H.J."/>
        </authorList>
    </citation>
    <scope>NUCLEOTIDE SEQUENCE [LARGE SCALE GENOMIC DNA]</scope>
    <source>
        <strain evidence="5 6">CBS 393.64</strain>
    </source>
</reference>
<dbReference type="Proteomes" id="UP000053958">
    <property type="component" value="Unassembled WGS sequence"/>
</dbReference>
<evidence type="ECO:0000313" key="5">
    <source>
        <dbReference type="EMBL" id="KKA16222.1"/>
    </source>
</evidence>
<dbReference type="FunFam" id="1.10.340.30:FF:000020">
    <property type="entry name" value="Pre-mRNA splicing factor, putative"/>
    <property type="match status" value="1"/>
</dbReference>
<evidence type="ECO:0000313" key="6">
    <source>
        <dbReference type="Proteomes" id="UP000053958"/>
    </source>
</evidence>
<dbReference type="InterPro" id="IPR011257">
    <property type="entry name" value="DNA_glycosylase"/>
</dbReference>
<dbReference type="SUPFAM" id="SSF48150">
    <property type="entry name" value="DNA-glycosylase"/>
    <property type="match status" value="1"/>
</dbReference>
<feature type="compositionally biased region" description="Basic residues" evidence="3">
    <location>
        <begin position="276"/>
        <end position="288"/>
    </location>
</feature>
<dbReference type="STRING" id="1408163.A0A0F4YDE9"/>
<accession>A0A0F4YDE9</accession>
<feature type="compositionally biased region" description="Basic residues" evidence="3">
    <location>
        <begin position="378"/>
        <end position="396"/>
    </location>
</feature>